<evidence type="ECO:0000313" key="1">
    <source>
        <dbReference type="EMBL" id="ORA75151.1"/>
    </source>
</evidence>
<dbReference type="SMART" id="SM00530">
    <property type="entry name" value="HTH_XRE"/>
    <property type="match status" value="1"/>
</dbReference>
<dbReference type="Proteomes" id="UP000192566">
    <property type="component" value="Unassembled WGS sequence"/>
</dbReference>
<keyword evidence="2" id="KW-1185">Reference proteome</keyword>
<evidence type="ECO:0000313" key="2">
    <source>
        <dbReference type="Proteomes" id="UP000192566"/>
    </source>
</evidence>
<dbReference type="Gene3D" id="1.10.260.40">
    <property type="entry name" value="lambda repressor-like DNA-binding domains"/>
    <property type="match status" value="1"/>
</dbReference>
<reference evidence="1 2" key="1">
    <citation type="submission" date="2017-02" db="EMBL/GenBank/DDBJ databases">
        <title>The new phylogeny of genus Mycobacterium.</title>
        <authorList>
            <person name="Tortoli E."/>
            <person name="Trovato A."/>
            <person name="Cirillo D.M."/>
        </authorList>
    </citation>
    <scope>NUCLEOTIDE SEQUENCE [LARGE SCALE GENOMIC DNA]</scope>
    <source>
        <strain evidence="1 2">DSM 44471</strain>
    </source>
</reference>
<dbReference type="GO" id="GO:0003677">
    <property type="term" value="F:DNA binding"/>
    <property type="evidence" value="ECO:0007669"/>
    <property type="project" value="InterPro"/>
</dbReference>
<protein>
    <submittedName>
        <fullName evidence="1">Uncharacterized protein</fullName>
    </submittedName>
</protein>
<proteinExistence type="predicted"/>
<dbReference type="CDD" id="cd00093">
    <property type="entry name" value="HTH_XRE"/>
    <property type="match status" value="1"/>
</dbReference>
<comment type="caution">
    <text evidence="1">The sequence shown here is derived from an EMBL/GenBank/DDBJ whole genome shotgun (WGS) entry which is preliminary data.</text>
</comment>
<dbReference type="RefSeq" id="WP_083073208.1">
    <property type="nucleotide sequence ID" value="NZ_AP022615.1"/>
</dbReference>
<dbReference type="InterPro" id="IPR001387">
    <property type="entry name" value="Cro/C1-type_HTH"/>
</dbReference>
<dbReference type="AlphaFoldDB" id="A0A1X0DS08"/>
<dbReference type="STRING" id="53376.BST25_06600"/>
<sequence length="96" mass="10335">MRNLIGEDLAQLGAQLRHARIQAGLTQAEVGRRAGVSRQLVNRIEAGYNGEIAAYIAVAHALGHRLSLLEEVPLNDGEQAARDLIAQLRAFGTHGD</sequence>
<dbReference type="PROSITE" id="PS50943">
    <property type="entry name" value="HTH_CROC1"/>
    <property type="match status" value="1"/>
</dbReference>
<gene>
    <name evidence="1" type="ORF">BST25_06600</name>
</gene>
<dbReference type="EMBL" id="MVHR01000006">
    <property type="protein sequence ID" value="ORA75151.1"/>
    <property type="molecule type" value="Genomic_DNA"/>
</dbReference>
<dbReference type="OrthoDB" id="3197212at2"/>
<dbReference type="Pfam" id="PF13560">
    <property type="entry name" value="HTH_31"/>
    <property type="match status" value="1"/>
</dbReference>
<dbReference type="SUPFAM" id="SSF47413">
    <property type="entry name" value="lambda repressor-like DNA-binding domains"/>
    <property type="match status" value="1"/>
</dbReference>
<accession>A0A1X0DS08</accession>
<name>A0A1X0DS08_MYCHE</name>
<organism evidence="1 2">
    <name type="scientific">Mycobacterium heidelbergense</name>
    <dbReference type="NCBI Taxonomy" id="53376"/>
    <lineage>
        <taxon>Bacteria</taxon>
        <taxon>Bacillati</taxon>
        <taxon>Actinomycetota</taxon>
        <taxon>Actinomycetes</taxon>
        <taxon>Mycobacteriales</taxon>
        <taxon>Mycobacteriaceae</taxon>
        <taxon>Mycobacterium</taxon>
        <taxon>Mycobacterium simiae complex</taxon>
    </lineage>
</organism>
<dbReference type="InterPro" id="IPR010982">
    <property type="entry name" value="Lambda_DNA-bd_dom_sf"/>
</dbReference>